<dbReference type="CDD" id="cd14514">
    <property type="entry name" value="DUSP14-like"/>
    <property type="match status" value="1"/>
</dbReference>
<evidence type="ECO:0000259" key="5">
    <source>
        <dbReference type="PROSITE" id="PS50054"/>
    </source>
</evidence>
<feature type="domain" description="Tyrosine-protein phosphatase" evidence="5">
    <location>
        <begin position="16"/>
        <end position="156"/>
    </location>
</feature>
<dbReference type="Pfam" id="PF00782">
    <property type="entry name" value="DSPc"/>
    <property type="match status" value="1"/>
</dbReference>
<proteinExistence type="inferred from homology"/>
<reference evidence="8" key="1">
    <citation type="submission" date="2025-08" db="UniProtKB">
        <authorList>
            <consortium name="RefSeq"/>
        </authorList>
    </citation>
    <scope>IDENTIFICATION</scope>
</reference>
<name>A0ABM1A1R9_APLCA</name>
<dbReference type="InterPro" id="IPR052103">
    <property type="entry name" value="Dual_spec_Phospatases"/>
</dbReference>
<dbReference type="InterPro" id="IPR020422">
    <property type="entry name" value="TYR_PHOSPHATASE_DUAL_dom"/>
</dbReference>
<evidence type="ECO:0000256" key="2">
    <source>
        <dbReference type="ARBA" id="ARBA00013081"/>
    </source>
</evidence>
<evidence type="ECO:0000313" key="8">
    <source>
        <dbReference type="RefSeq" id="XP_012939067.1"/>
    </source>
</evidence>
<dbReference type="PROSITE" id="PS50054">
    <property type="entry name" value="TYR_PHOSPHATASE_DUAL"/>
    <property type="match status" value="1"/>
</dbReference>
<dbReference type="PRINTS" id="PR01910">
    <property type="entry name" value="ADSPHPHTASEB"/>
</dbReference>
<keyword evidence="7" id="KW-1185">Reference proteome</keyword>
<comment type="similarity">
    <text evidence="1">Belongs to the protein-tyrosine phosphatase family. Non-receptor class dual specificity subfamily.</text>
</comment>
<accession>A0ABM1A1R9</accession>
<feature type="domain" description="Tyrosine specific protein phosphatases" evidence="6">
    <location>
        <begin position="77"/>
        <end position="134"/>
    </location>
</feature>
<dbReference type="InterPro" id="IPR000387">
    <property type="entry name" value="Tyr_Pase_dom"/>
</dbReference>
<dbReference type="InterPro" id="IPR000340">
    <property type="entry name" value="Dual-sp_phosphatase_cat-dom"/>
</dbReference>
<dbReference type="PANTHER" id="PTHR45961">
    <property type="entry name" value="IP21249P"/>
    <property type="match status" value="1"/>
</dbReference>
<dbReference type="Proteomes" id="UP000694888">
    <property type="component" value="Unplaced"/>
</dbReference>
<dbReference type="SMART" id="SM00195">
    <property type="entry name" value="DSPc"/>
    <property type="match status" value="1"/>
</dbReference>
<dbReference type="EC" id="3.1.3.16" evidence="2"/>
<dbReference type="PROSITE" id="PS00383">
    <property type="entry name" value="TYR_PHOSPHATASE_1"/>
    <property type="match status" value="1"/>
</dbReference>
<evidence type="ECO:0000313" key="7">
    <source>
        <dbReference type="Proteomes" id="UP000694888"/>
    </source>
</evidence>
<dbReference type="SUPFAM" id="SSF52799">
    <property type="entry name" value="(Phosphotyrosine protein) phosphatases II"/>
    <property type="match status" value="1"/>
</dbReference>
<evidence type="ECO:0000256" key="4">
    <source>
        <dbReference type="ARBA" id="ARBA00022912"/>
    </source>
</evidence>
<protein>
    <recommendedName>
        <fullName evidence="2">protein-serine/threonine phosphatase</fullName>
        <ecNumber evidence="2">3.1.3.16</ecNumber>
    </recommendedName>
</protein>
<dbReference type="RefSeq" id="XP_012939067.1">
    <property type="nucleotide sequence ID" value="XM_013083613.2"/>
</dbReference>
<dbReference type="Gene3D" id="3.90.190.10">
    <property type="entry name" value="Protein tyrosine phosphatase superfamily"/>
    <property type="match status" value="1"/>
</dbReference>
<sequence>MMGACGSNMDLAMFSQIAEITNCLYLSSAAAVKGERIRSLGITHIINLTLEIPNLQMPNLESIQIHIDDSPNARLGLYFDRCADKIHQVDRKGGKTLVHCVAGVSRSASICLAYLMKYQRLTLEQAYRHVKRRRSVIHPNVGFWRQLVDYERRLFGRNTVKMVQSSIGWVPDIYYQETKHMVWMPRNSSRFGY</sequence>
<evidence type="ECO:0000256" key="1">
    <source>
        <dbReference type="ARBA" id="ARBA00008601"/>
    </source>
</evidence>
<keyword evidence="3" id="KW-0378">Hydrolase</keyword>
<gene>
    <name evidence="8" type="primary">LOC101848709</name>
</gene>
<evidence type="ECO:0000259" key="6">
    <source>
        <dbReference type="PROSITE" id="PS50056"/>
    </source>
</evidence>
<dbReference type="InterPro" id="IPR016130">
    <property type="entry name" value="Tyr_Pase_AS"/>
</dbReference>
<dbReference type="PROSITE" id="PS50056">
    <property type="entry name" value="TYR_PHOSPHATASE_2"/>
    <property type="match status" value="1"/>
</dbReference>
<dbReference type="InterPro" id="IPR020420">
    <property type="entry name" value="Atypical_DUSP_subfamB"/>
</dbReference>
<dbReference type="GeneID" id="101848709"/>
<organism evidence="7 8">
    <name type="scientific">Aplysia californica</name>
    <name type="common">California sea hare</name>
    <dbReference type="NCBI Taxonomy" id="6500"/>
    <lineage>
        <taxon>Eukaryota</taxon>
        <taxon>Metazoa</taxon>
        <taxon>Spiralia</taxon>
        <taxon>Lophotrochozoa</taxon>
        <taxon>Mollusca</taxon>
        <taxon>Gastropoda</taxon>
        <taxon>Heterobranchia</taxon>
        <taxon>Euthyneura</taxon>
        <taxon>Tectipleura</taxon>
        <taxon>Aplysiida</taxon>
        <taxon>Aplysioidea</taxon>
        <taxon>Aplysiidae</taxon>
        <taxon>Aplysia</taxon>
    </lineage>
</organism>
<keyword evidence="4" id="KW-0904">Protein phosphatase</keyword>
<dbReference type="PANTHER" id="PTHR45961:SF6">
    <property type="entry name" value="IP21249P"/>
    <property type="match status" value="1"/>
</dbReference>
<evidence type="ECO:0000256" key="3">
    <source>
        <dbReference type="ARBA" id="ARBA00022801"/>
    </source>
</evidence>
<dbReference type="InterPro" id="IPR029021">
    <property type="entry name" value="Prot-tyrosine_phosphatase-like"/>
</dbReference>